<keyword evidence="1" id="KW-0812">Transmembrane</keyword>
<name>A0A9P4WV62_9PLEO</name>
<dbReference type="OrthoDB" id="73875at2759"/>
<keyword evidence="1" id="KW-0472">Membrane</keyword>
<accession>A0A9P4WV62</accession>
<evidence type="ECO:0000313" key="2">
    <source>
        <dbReference type="EMBL" id="KAF3042398.1"/>
    </source>
</evidence>
<keyword evidence="3" id="KW-1185">Reference proteome</keyword>
<keyword evidence="1" id="KW-1133">Transmembrane helix</keyword>
<organism evidence="2 3">
    <name type="scientific">Didymella heteroderae</name>
    <dbReference type="NCBI Taxonomy" id="1769908"/>
    <lineage>
        <taxon>Eukaryota</taxon>
        <taxon>Fungi</taxon>
        <taxon>Dikarya</taxon>
        <taxon>Ascomycota</taxon>
        <taxon>Pezizomycotina</taxon>
        <taxon>Dothideomycetes</taxon>
        <taxon>Pleosporomycetidae</taxon>
        <taxon>Pleosporales</taxon>
        <taxon>Pleosporineae</taxon>
        <taxon>Didymellaceae</taxon>
        <taxon>Didymella</taxon>
    </lineage>
</organism>
<dbReference type="EMBL" id="SWKV01000016">
    <property type="protein sequence ID" value="KAF3042398.1"/>
    <property type="molecule type" value="Genomic_DNA"/>
</dbReference>
<comment type="caution">
    <text evidence="2">The sequence shown here is derived from an EMBL/GenBank/DDBJ whole genome shotgun (WGS) entry which is preliminary data.</text>
</comment>
<evidence type="ECO:0000256" key="1">
    <source>
        <dbReference type="SAM" id="Phobius"/>
    </source>
</evidence>
<feature type="transmembrane region" description="Helical" evidence="1">
    <location>
        <begin position="107"/>
        <end position="125"/>
    </location>
</feature>
<gene>
    <name evidence="2" type="ORF">E8E12_007516</name>
</gene>
<dbReference type="Proteomes" id="UP000758155">
    <property type="component" value="Unassembled WGS sequence"/>
</dbReference>
<dbReference type="AlphaFoldDB" id="A0A9P4WV62"/>
<proteinExistence type="predicted"/>
<evidence type="ECO:0000313" key="3">
    <source>
        <dbReference type="Proteomes" id="UP000758155"/>
    </source>
</evidence>
<sequence>MEANSIQVDLPMRDLVDAIALPSFSATEAIDAMEKVVSKADEIKKAKREAMIMNFIMGLLFLIFIPGAGEAAGAVCLTAVRSLLRLIGVAGDIGVTVYDVIKNPDKAFLAVILHLAGAGIGKGGFKSTAQARRGMSGKEYTSLGPVKTRLDSVINVRGNTCKL</sequence>
<feature type="transmembrane region" description="Helical" evidence="1">
    <location>
        <begin position="55"/>
        <end position="80"/>
    </location>
</feature>
<protein>
    <submittedName>
        <fullName evidence="2">Uncharacterized protein</fullName>
    </submittedName>
</protein>
<reference evidence="2" key="1">
    <citation type="submission" date="2019-04" db="EMBL/GenBank/DDBJ databases">
        <title>Sequencing of skin fungus with MAO and IRED activity.</title>
        <authorList>
            <person name="Marsaioli A.J."/>
            <person name="Bonatto J.M.C."/>
            <person name="Reis Junior O."/>
        </authorList>
    </citation>
    <scope>NUCLEOTIDE SEQUENCE</scope>
    <source>
        <strain evidence="2">28M1</strain>
    </source>
</reference>